<evidence type="ECO:0000313" key="1">
    <source>
        <dbReference type="EMBL" id="KZV19271.1"/>
    </source>
</evidence>
<dbReference type="EMBL" id="KV016733">
    <property type="protein sequence ID" value="KZV19271.1"/>
    <property type="molecule type" value="Genomic_DNA"/>
</dbReference>
<name>A0A2Z7ACC1_9LAMI</name>
<organism evidence="1 2">
    <name type="scientific">Dorcoceras hygrometricum</name>
    <dbReference type="NCBI Taxonomy" id="472368"/>
    <lineage>
        <taxon>Eukaryota</taxon>
        <taxon>Viridiplantae</taxon>
        <taxon>Streptophyta</taxon>
        <taxon>Embryophyta</taxon>
        <taxon>Tracheophyta</taxon>
        <taxon>Spermatophyta</taxon>
        <taxon>Magnoliopsida</taxon>
        <taxon>eudicotyledons</taxon>
        <taxon>Gunneridae</taxon>
        <taxon>Pentapetalae</taxon>
        <taxon>asterids</taxon>
        <taxon>lamiids</taxon>
        <taxon>Lamiales</taxon>
        <taxon>Gesneriaceae</taxon>
        <taxon>Didymocarpoideae</taxon>
        <taxon>Trichosporeae</taxon>
        <taxon>Loxocarpinae</taxon>
        <taxon>Dorcoceras</taxon>
    </lineage>
</organism>
<sequence length="65" mass="7484">MASILDEAESLKTQLLSGRSETKAVVEELASLKDDYGGWMKEMRDSEEKENECLLKWEKLHRALI</sequence>
<gene>
    <name evidence="1" type="ORF">F511_37032</name>
</gene>
<dbReference type="AlphaFoldDB" id="A0A2Z7ACC1"/>
<accession>A0A2Z7ACC1</accession>
<dbReference type="OrthoDB" id="1470350at2759"/>
<proteinExistence type="predicted"/>
<keyword evidence="2" id="KW-1185">Reference proteome</keyword>
<dbReference type="Proteomes" id="UP000250235">
    <property type="component" value="Unassembled WGS sequence"/>
</dbReference>
<protein>
    <submittedName>
        <fullName evidence="1">Uncharacterized protein</fullName>
    </submittedName>
</protein>
<evidence type="ECO:0000313" key="2">
    <source>
        <dbReference type="Proteomes" id="UP000250235"/>
    </source>
</evidence>
<reference evidence="1 2" key="1">
    <citation type="journal article" date="2015" name="Proc. Natl. Acad. Sci. U.S.A.">
        <title>The resurrection genome of Boea hygrometrica: A blueprint for survival of dehydration.</title>
        <authorList>
            <person name="Xiao L."/>
            <person name="Yang G."/>
            <person name="Zhang L."/>
            <person name="Yang X."/>
            <person name="Zhao S."/>
            <person name="Ji Z."/>
            <person name="Zhou Q."/>
            <person name="Hu M."/>
            <person name="Wang Y."/>
            <person name="Chen M."/>
            <person name="Xu Y."/>
            <person name="Jin H."/>
            <person name="Xiao X."/>
            <person name="Hu G."/>
            <person name="Bao F."/>
            <person name="Hu Y."/>
            <person name="Wan P."/>
            <person name="Li L."/>
            <person name="Deng X."/>
            <person name="Kuang T."/>
            <person name="Xiang C."/>
            <person name="Zhu J.K."/>
            <person name="Oliver M.J."/>
            <person name="He Y."/>
        </authorList>
    </citation>
    <scope>NUCLEOTIDE SEQUENCE [LARGE SCALE GENOMIC DNA]</scope>
    <source>
        <strain evidence="2">cv. XS01</strain>
    </source>
</reference>